<dbReference type="GO" id="GO:0005829">
    <property type="term" value="C:cytosol"/>
    <property type="evidence" value="ECO:0007669"/>
    <property type="project" value="TreeGrafter"/>
</dbReference>
<accession>A0A1M4SA87</accession>
<keyword evidence="2 4" id="KW-0324">Glycolysis</keyword>
<dbReference type="InterPro" id="IPR035482">
    <property type="entry name" value="SIS_PGI_2"/>
</dbReference>
<proteinExistence type="inferred from homology"/>
<comment type="subcellular location">
    <subcellularLocation>
        <location evidence="4">Cytoplasm</location>
    </subcellularLocation>
</comment>
<dbReference type="PANTHER" id="PTHR11469">
    <property type="entry name" value="GLUCOSE-6-PHOSPHATE ISOMERASE"/>
    <property type="match status" value="1"/>
</dbReference>
<dbReference type="Pfam" id="PF00342">
    <property type="entry name" value="PGI"/>
    <property type="match status" value="1"/>
</dbReference>
<dbReference type="PROSITE" id="PS51463">
    <property type="entry name" value="P_GLUCOSE_ISOMERASE_3"/>
    <property type="match status" value="1"/>
</dbReference>
<comment type="function">
    <text evidence="4">Catalyzes the reversible isomerization of glucose-6-phosphate to fructose-6-phosphate.</text>
</comment>
<dbReference type="STRING" id="1123243.SAMN02745190_00055"/>
<dbReference type="GO" id="GO:0051156">
    <property type="term" value="P:glucose 6-phosphate metabolic process"/>
    <property type="evidence" value="ECO:0007669"/>
    <property type="project" value="TreeGrafter"/>
</dbReference>
<dbReference type="GO" id="GO:0097367">
    <property type="term" value="F:carbohydrate derivative binding"/>
    <property type="evidence" value="ECO:0007669"/>
    <property type="project" value="InterPro"/>
</dbReference>
<keyword evidence="3 4" id="KW-0413">Isomerase</keyword>
<evidence type="ECO:0000256" key="4">
    <source>
        <dbReference type="HAMAP-Rule" id="MF_00473"/>
    </source>
</evidence>
<evidence type="ECO:0000313" key="7">
    <source>
        <dbReference type="Proteomes" id="UP000184404"/>
    </source>
</evidence>
<dbReference type="SUPFAM" id="SSF53697">
    <property type="entry name" value="SIS domain"/>
    <property type="match status" value="1"/>
</dbReference>
<dbReference type="OrthoDB" id="140919at2"/>
<evidence type="ECO:0000256" key="1">
    <source>
        <dbReference type="ARBA" id="ARBA00022432"/>
    </source>
</evidence>
<dbReference type="UniPathway" id="UPA00138"/>
<evidence type="ECO:0000313" key="6">
    <source>
        <dbReference type="EMBL" id="SHE29144.1"/>
    </source>
</evidence>
<dbReference type="Proteomes" id="UP000184404">
    <property type="component" value="Unassembled WGS sequence"/>
</dbReference>
<keyword evidence="1 4" id="KW-0312">Gluconeogenesis</keyword>
<evidence type="ECO:0000256" key="2">
    <source>
        <dbReference type="ARBA" id="ARBA00023152"/>
    </source>
</evidence>
<feature type="active site" evidence="4">
    <location>
        <position position="356"/>
    </location>
</feature>
<comment type="pathway">
    <text evidence="4">Carbohydrate biosynthesis; gluconeogenesis.</text>
</comment>
<dbReference type="PRINTS" id="PR00662">
    <property type="entry name" value="G6PISOMERASE"/>
</dbReference>
<evidence type="ECO:0000256" key="5">
    <source>
        <dbReference type="RuleBase" id="RU000612"/>
    </source>
</evidence>
<dbReference type="EC" id="5.3.1.9" evidence="4"/>
<comment type="similarity">
    <text evidence="4 5">Belongs to the GPI family.</text>
</comment>
<comment type="catalytic activity">
    <reaction evidence="4 5">
        <text>alpha-D-glucose 6-phosphate = beta-D-fructose 6-phosphate</text>
        <dbReference type="Rhea" id="RHEA:11816"/>
        <dbReference type="ChEBI" id="CHEBI:57634"/>
        <dbReference type="ChEBI" id="CHEBI:58225"/>
        <dbReference type="EC" id="5.3.1.9"/>
    </reaction>
</comment>
<name>A0A1M4SA87_9FIRM</name>
<dbReference type="PANTHER" id="PTHR11469:SF1">
    <property type="entry name" value="GLUCOSE-6-PHOSPHATE ISOMERASE"/>
    <property type="match status" value="1"/>
</dbReference>
<dbReference type="RefSeq" id="WP_072934196.1">
    <property type="nucleotide sequence ID" value="NZ_FQUG01000002.1"/>
</dbReference>
<dbReference type="CDD" id="cd05015">
    <property type="entry name" value="SIS_PGI_1"/>
    <property type="match status" value="1"/>
</dbReference>
<dbReference type="GO" id="GO:0006094">
    <property type="term" value="P:gluconeogenesis"/>
    <property type="evidence" value="ECO:0007669"/>
    <property type="project" value="UniProtKB-UniRule"/>
</dbReference>
<feature type="active site" description="Proton donor" evidence="4">
    <location>
        <position position="327"/>
    </location>
</feature>
<dbReference type="InterPro" id="IPR046348">
    <property type="entry name" value="SIS_dom_sf"/>
</dbReference>
<dbReference type="UniPathway" id="UPA00109">
    <property type="reaction ID" value="UER00181"/>
</dbReference>
<reference evidence="6 7" key="1">
    <citation type="submission" date="2016-11" db="EMBL/GenBank/DDBJ databases">
        <authorList>
            <person name="Jaros S."/>
            <person name="Januszkiewicz K."/>
            <person name="Wedrychowicz H."/>
        </authorList>
    </citation>
    <scope>NUCLEOTIDE SEQUENCE [LARGE SCALE GENOMIC DNA]</scope>
    <source>
        <strain evidence="6 7">DSM 10502</strain>
    </source>
</reference>
<organism evidence="6 7">
    <name type="scientific">Schwartzia succinivorans DSM 10502</name>
    <dbReference type="NCBI Taxonomy" id="1123243"/>
    <lineage>
        <taxon>Bacteria</taxon>
        <taxon>Bacillati</taxon>
        <taxon>Bacillota</taxon>
        <taxon>Negativicutes</taxon>
        <taxon>Selenomonadales</taxon>
        <taxon>Selenomonadaceae</taxon>
        <taxon>Schwartzia</taxon>
    </lineage>
</organism>
<comment type="pathway">
    <text evidence="4 5">Carbohydrate degradation; glycolysis; D-glyceraldehyde 3-phosphate and glycerone phosphate from D-glucose: step 2/4.</text>
</comment>
<dbReference type="InterPro" id="IPR035476">
    <property type="entry name" value="SIS_PGI_1"/>
</dbReference>
<dbReference type="AlphaFoldDB" id="A0A1M4SA87"/>
<dbReference type="GO" id="GO:0004347">
    <property type="term" value="F:glucose-6-phosphate isomerase activity"/>
    <property type="evidence" value="ECO:0007669"/>
    <property type="project" value="UniProtKB-UniRule"/>
</dbReference>
<dbReference type="GO" id="GO:0006096">
    <property type="term" value="P:glycolytic process"/>
    <property type="evidence" value="ECO:0007669"/>
    <property type="project" value="UniProtKB-UniRule"/>
</dbReference>
<gene>
    <name evidence="4" type="primary">pgi</name>
    <name evidence="6" type="ORF">SAMN02745190_00055</name>
</gene>
<evidence type="ECO:0000256" key="3">
    <source>
        <dbReference type="ARBA" id="ARBA00023235"/>
    </source>
</evidence>
<dbReference type="GO" id="GO:0048029">
    <property type="term" value="F:monosaccharide binding"/>
    <property type="evidence" value="ECO:0007669"/>
    <property type="project" value="TreeGrafter"/>
</dbReference>
<keyword evidence="4" id="KW-0963">Cytoplasm</keyword>
<dbReference type="Gene3D" id="3.40.50.10490">
    <property type="entry name" value="Glucose-6-phosphate isomerase like protein, domain 1"/>
    <property type="match status" value="2"/>
</dbReference>
<dbReference type="HAMAP" id="MF_00473">
    <property type="entry name" value="G6P_isomerase"/>
    <property type="match status" value="1"/>
</dbReference>
<feature type="active site" evidence="4">
    <location>
        <position position="470"/>
    </location>
</feature>
<sequence length="487" mass="54278">MHLALASGFKFDYTNLFGEGKVTEDDVRELRPVIEKAHAAVMHMRETGEVRGHLSKDGMPEKVLFSKLPYVSEGNLNSPESIARLKKFGEKVHDEADVVVSFGIGGSYLGGRVLFDTSCGEFWNLRTKKQRGGWPEFWFSGNNIDPQRTKDLLEHIRFSAEKKRTHEGGKLNVFLIVISKSGSTFDTMSAFMVVLDELRKSENIDVRVVAVTDPSTEKPTLLKKLAEEQGWETFAVPDGVGGRFSVFSEVGLTAAVCFGYDIEAFLAGARGMDEACRTPELFENPAMLNAVLKFLASEKHGRDIEVLMPYGDYLKSLSEWYIQLLAESLGKTYNRRGEKVYYGRTPIVAVGTTDMHAQTQQHQEGRLNKVVQFVRVEKWKNDFEIPNVFPSVEKLASFSGAAMSSALETAREANEEALSGNHRFNALFSMPELTPYHLGELMYLLALSVAYEGELADVDAFDQPGVEVYKKIMGPRIAALGRKPSEG</sequence>
<keyword evidence="7" id="KW-1185">Reference proteome</keyword>
<dbReference type="InterPro" id="IPR001672">
    <property type="entry name" value="G6P_Isomerase"/>
</dbReference>
<dbReference type="CDD" id="cd05016">
    <property type="entry name" value="SIS_PGI_2"/>
    <property type="match status" value="1"/>
</dbReference>
<protein>
    <recommendedName>
        <fullName evidence="4">Glucose-6-phosphate isomerase</fullName>
        <shortName evidence="4">GPI</shortName>
        <ecNumber evidence="4">5.3.1.9</ecNumber>
    </recommendedName>
    <alternativeName>
        <fullName evidence="4">Phosphoglucose isomerase</fullName>
        <shortName evidence="4">PGI</shortName>
    </alternativeName>
    <alternativeName>
        <fullName evidence="4">Phosphohexose isomerase</fullName>
        <shortName evidence="4">PHI</shortName>
    </alternativeName>
</protein>
<dbReference type="EMBL" id="FQUG01000002">
    <property type="protein sequence ID" value="SHE29144.1"/>
    <property type="molecule type" value="Genomic_DNA"/>
</dbReference>